<proteinExistence type="predicted"/>
<reference evidence="1" key="1">
    <citation type="submission" date="2020-04" db="EMBL/GenBank/DDBJ databases">
        <title>Hybrid Assembly of Korean Phytophthora infestans isolates.</title>
        <authorList>
            <person name="Prokchorchik M."/>
            <person name="Lee Y."/>
            <person name="Seo J."/>
            <person name="Cho J.-H."/>
            <person name="Park Y.-E."/>
            <person name="Jang D.-C."/>
            <person name="Im J.-S."/>
            <person name="Choi J.-G."/>
            <person name="Park H.-J."/>
            <person name="Lee G.-B."/>
            <person name="Lee Y.-G."/>
            <person name="Hong S.-Y."/>
            <person name="Cho K."/>
            <person name="Sohn K.H."/>
        </authorList>
    </citation>
    <scope>NUCLEOTIDE SEQUENCE</scope>
    <source>
        <strain evidence="1">KR_1_A1</strain>
    </source>
</reference>
<dbReference type="EMBL" id="WSZM01000485">
    <property type="protein sequence ID" value="KAF4032492.1"/>
    <property type="molecule type" value="Genomic_DNA"/>
</dbReference>
<name>A0A833SCJ1_PHYIN</name>
<accession>A0A833SCJ1</accession>
<protein>
    <submittedName>
        <fullName evidence="1">Uncharacterized protein</fullName>
    </submittedName>
</protein>
<keyword evidence="2" id="KW-1185">Reference proteome</keyword>
<comment type="caution">
    <text evidence="1">The sequence shown here is derived from an EMBL/GenBank/DDBJ whole genome shotgun (WGS) entry which is preliminary data.</text>
</comment>
<dbReference type="AlphaFoldDB" id="A0A833SCJ1"/>
<dbReference type="Proteomes" id="UP000602510">
    <property type="component" value="Unassembled WGS sequence"/>
</dbReference>
<evidence type="ECO:0000313" key="2">
    <source>
        <dbReference type="Proteomes" id="UP000602510"/>
    </source>
</evidence>
<organism evidence="1 2">
    <name type="scientific">Phytophthora infestans</name>
    <name type="common">Potato late blight agent</name>
    <name type="synonym">Botrytis infestans</name>
    <dbReference type="NCBI Taxonomy" id="4787"/>
    <lineage>
        <taxon>Eukaryota</taxon>
        <taxon>Sar</taxon>
        <taxon>Stramenopiles</taxon>
        <taxon>Oomycota</taxon>
        <taxon>Peronosporomycetes</taxon>
        <taxon>Peronosporales</taxon>
        <taxon>Peronosporaceae</taxon>
        <taxon>Phytophthora</taxon>
    </lineage>
</organism>
<evidence type="ECO:0000313" key="1">
    <source>
        <dbReference type="EMBL" id="KAF4032492.1"/>
    </source>
</evidence>
<gene>
    <name evidence="1" type="ORF">GN244_ATG15654</name>
</gene>
<sequence length="104" mass="11783">MSAQAPAPQSTRTECWWGQVPHDDSKVFETETHRHRHVRQSDDVRATRNTELVGEGAWLSKNQVQVESIDSGEEGQEQVIASDWLTVDRAEAECPRGRVLLEDN</sequence>